<evidence type="ECO:0000313" key="1">
    <source>
        <dbReference type="EMBL" id="SHO49693.1"/>
    </source>
</evidence>
<dbReference type="InterPro" id="IPR038763">
    <property type="entry name" value="DHH_sf"/>
</dbReference>
<dbReference type="Proteomes" id="UP000184603">
    <property type="component" value="Unassembled WGS sequence"/>
</dbReference>
<reference evidence="1 2" key="1">
    <citation type="submission" date="2016-12" db="EMBL/GenBank/DDBJ databases">
        <authorList>
            <person name="Song W.-J."/>
            <person name="Kurnit D.M."/>
        </authorList>
    </citation>
    <scope>NUCLEOTIDE SEQUENCE [LARGE SCALE GENOMIC DNA]</scope>
    <source>
        <strain evidence="1 2">DSM 18488</strain>
    </source>
</reference>
<sequence length="332" mass="36678">MAQMILPMEQHNMHYDIFNGDADGICALHQLRLADPRPDATRISGVKRDIVLLGRPELASICDATLTVLDVSLDSNREPLLQLLARNNTITYFDHHSADPIPKTDLLTASIVLSADTCTSLLVNEALKGKYARWAICGAFGDNLHTKARKIAASCSLSETETDQLREIGELLNYNGYGATIDDLHFHPLELYDAVVPFANPLLFFQESSELVQLRKGFQEDMELALAVAEYPNKGKNRVYFFPDAPWGRRVAGVFANLKAREKADSAHALITENRDGTLRISVRAPLNDRRDAATLCKKFPSGGGRAASAGINYMPADQIEDFLAAFNTIYP</sequence>
<evidence type="ECO:0000313" key="2">
    <source>
        <dbReference type="Proteomes" id="UP000184603"/>
    </source>
</evidence>
<organism evidence="1 2">
    <name type="scientific">Desulfopila aestuarii DSM 18488</name>
    <dbReference type="NCBI Taxonomy" id="1121416"/>
    <lineage>
        <taxon>Bacteria</taxon>
        <taxon>Pseudomonadati</taxon>
        <taxon>Thermodesulfobacteriota</taxon>
        <taxon>Desulfobulbia</taxon>
        <taxon>Desulfobulbales</taxon>
        <taxon>Desulfocapsaceae</taxon>
        <taxon>Desulfopila</taxon>
    </lineage>
</organism>
<accession>A0A1M7YAN5</accession>
<proteinExistence type="predicted"/>
<protein>
    <submittedName>
        <fullName evidence="1">DHHA1 domain-containing protein</fullName>
    </submittedName>
</protein>
<dbReference type="SUPFAM" id="SSF64182">
    <property type="entry name" value="DHH phosphoesterases"/>
    <property type="match status" value="1"/>
</dbReference>
<dbReference type="AlphaFoldDB" id="A0A1M7YAN5"/>
<name>A0A1M7YAN5_9BACT</name>
<keyword evidence="2" id="KW-1185">Reference proteome</keyword>
<dbReference type="EMBL" id="FRFE01000015">
    <property type="protein sequence ID" value="SHO49693.1"/>
    <property type="molecule type" value="Genomic_DNA"/>
</dbReference>
<dbReference type="STRING" id="1121416.SAMN02745220_03017"/>
<gene>
    <name evidence="1" type="ORF">SAMN02745220_03017</name>
</gene>